<dbReference type="Gene3D" id="3.30.460.90">
    <property type="match status" value="1"/>
</dbReference>
<reference evidence="11" key="1">
    <citation type="journal article" date="2020" name="Nat. Ecol. Evol.">
        <title>Deeply conserved synteny resolves early events in vertebrate evolution.</title>
        <authorList>
            <person name="Simakov O."/>
            <person name="Marletaz F."/>
            <person name="Yue J.X."/>
            <person name="O'Connell B."/>
            <person name="Jenkins J."/>
            <person name="Brandt A."/>
            <person name="Calef R."/>
            <person name="Tung C.H."/>
            <person name="Huang T.K."/>
            <person name="Schmutz J."/>
            <person name="Satoh N."/>
            <person name="Yu J.K."/>
            <person name="Putnam N.H."/>
            <person name="Green R.E."/>
            <person name="Rokhsar D.S."/>
        </authorList>
    </citation>
    <scope>NUCLEOTIDE SEQUENCE [LARGE SCALE GENOMIC DNA]</scope>
    <source>
        <strain evidence="11">S238N-H82</strain>
    </source>
</reference>
<dbReference type="Pfam" id="PF20266">
    <property type="entry name" value="Mab-21_C"/>
    <property type="match status" value="1"/>
</dbReference>
<feature type="domain" description="Mab-21-like nucleotidyltransferase" evidence="9">
    <location>
        <begin position="81"/>
        <end position="218"/>
    </location>
</feature>
<dbReference type="GO" id="GO:0005524">
    <property type="term" value="F:ATP binding"/>
    <property type="evidence" value="ECO:0007669"/>
    <property type="project" value="UniProtKB-KW"/>
</dbReference>
<name>A0A9J7L677_BRAFL</name>
<evidence type="ECO:0000313" key="12">
    <source>
        <dbReference type="RefSeq" id="XP_035676275.1"/>
    </source>
</evidence>
<gene>
    <name evidence="12" type="primary">LOC118415655</name>
</gene>
<evidence type="ECO:0000256" key="4">
    <source>
        <dbReference type="ARBA" id="ARBA00022695"/>
    </source>
</evidence>
<dbReference type="RefSeq" id="XP_035676275.1">
    <property type="nucleotide sequence ID" value="XM_035820382.1"/>
</dbReference>
<dbReference type="Gene3D" id="1.10.1410.40">
    <property type="match status" value="1"/>
</dbReference>
<evidence type="ECO:0000256" key="3">
    <source>
        <dbReference type="ARBA" id="ARBA00022679"/>
    </source>
</evidence>
<protein>
    <submittedName>
        <fullName evidence="12">Cyclic GMP-AMP synthase-like</fullName>
    </submittedName>
</protein>
<dbReference type="SMART" id="SM01265">
    <property type="entry name" value="Mab-21"/>
    <property type="match status" value="1"/>
</dbReference>
<dbReference type="GO" id="GO:0016779">
    <property type="term" value="F:nucleotidyltransferase activity"/>
    <property type="evidence" value="ECO:0007669"/>
    <property type="project" value="UniProtKB-KW"/>
</dbReference>
<keyword evidence="6" id="KW-0547">Nucleotide-binding</keyword>
<evidence type="ECO:0000259" key="10">
    <source>
        <dbReference type="Pfam" id="PF20266"/>
    </source>
</evidence>
<dbReference type="InterPro" id="IPR046906">
    <property type="entry name" value="Mab-21_HhH/H2TH-like"/>
</dbReference>
<evidence type="ECO:0000259" key="9">
    <source>
        <dbReference type="Pfam" id="PF03281"/>
    </source>
</evidence>
<dbReference type="Proteomes" id="UP000001554">
    <property type="component" value="Chromosome 5"/>
</dbReference>
<proteinExistence type="inferred from homology"/>
<evidence type="ECO:0000256" key="1">
    <source>
        <dbReference type="ARBA" id="ARBA00001946"/>
    </source>
</evidence>
<dbReference type="InterPro" id="IPR046903">
    <property type="entry name" value="Mab-21-like_nuc_Trfase"/>
</dbReference>
<evidence type="ECO:0000256" key="2">
    <source>
        <dbReference type="ARBA" id="ARBA00008307"/>
    </source>
</evidence>
<evidence type="ECO:0000256" key="5">
    <source>
        <dbReference type="ARBA" id="ARBA00022723"/>
    </source>
</evidence>
<keyword evidence="11" id="KW-1185">Reference proteome</keyword>
<dbReference type="OrthoDB" id="6054650at2759"/>
<evidence type="ECO:0000313" key="11">
    <source>
        <dbReference type="Proteomes" id="UP000001554"/>
    </source>
</evidence>
<sequence length="340" mass="39943">MFGWQIAFDVGTRSVVPYWFEEMSLVGHVKMYHDKPKEGEKRIKELFRGLIMAKFSVIGQINAGRPPRANRCRIEYTGSMFEGTTFGRPIEFDVMIVIDGSEDIESQEITPGYVRLRAKPPFPHRFSKCLNGDQNINPTKMLDWFYGLVQKAVNKVNIKERNGLSIDVDLVLCIQLDDQYYVAKPYKPYADEPPYWSLRCDPAMLWRQSFSVDETSTLKRIDGANEYRRDCLRVLKELFRREAGLDKLTSFHLKTVLLHMCQEEDQWQRSKMNERFFDLLRRIESCLRERRLPHFYLPELNLLDGIRQDTIENMRGRVKHLIDNELDTRVSIAATLVAYK</sequence>
<evidence type="ECO:0000256" key="8">
    <source>
        <dbReference type="ARBA" id="ARBA00022842"/>
    </source>
</evidence>
<evidence type="ECO:0000256" key="6">
    <source>
        <dbReference type="ARBA" id="ARBA00022741"/>
    </source>
</evidence>
<comment type="cofactor">
    <cofactor evidence="1">
        <name>Mg(2+)</name>
        <dbReference type="ChEBI" id="CHEBI:18420"/>
    </cofactor>
</comment>
<feature type="domain" description="Mab-21-like HhH/H2TH-like" evidence="10">
    <location>
        <begin position="228"/>
        <end position="319"/>
    </location>
</feature>
<dbReference type="KEGG" id="bfo:118415655"/>
<dbReference type="PANTHER" id="PTHR10656">
    <property type="entry name" value="CELL FATE DETERMINING PROTEIN MAB21-RELATED"/>
    <property type="match status" value="1"/>
</dbReference>
<keyword evidence="4" id="KW-0548">Nucleotidyltransferase</keyword>
<comment type="similarity">
    <text evidence="2">Belongs to the mab-21 family.</text>
</comment>
<dbReference type="AlphaFoldDB" id="A0A9J7L677"/>
<dbReference type="PANTHER" id="PTHR10656:SF42">
    <property type="entry name" value="CYCLIC GMP-AMP SYNTHASE-LIKE PROTEIN-RELATED"/>
    <property type="match status" value="1"/>
</dbReference>
<dbReference type="InterPro" id="IPR024810">
    <property type="entry name" value="MAB21L/cGLR"/>
</dbReference>
<dbReference type="GeneID" id="118415655"/>
<evidence type="ECO:0000256" key="7">
    <source>
        <dbReference type="ARBA" id="ARBA00022840"/>
    </source>
</evidence>
<reference evidence="12" key="2">
    <citation type="submission" date="2025-08" db="UniProtKB">
        <authorList>
            <consortium name="RefSeq"/>
        </authorList>
    </citation>
    <scope>IDENTIFICATION</scope>
    <source>
        <strain evidence="12">S238N-H82</strain>
        <tissue evidence="12">Testes</tissue>
    </source>
</reference>
<keyword evidence="7" id="KW-0067">ATP-binding</keyword>
<organism evidence="11 12">
    <name type="scientific">Branchiostoma floridae</name>
    <name type="common">Florida lancelet</name>
    <name type="synonym">Amphioxus</name>
    <dbReference type="NCBI Taxonomy" id="7739"/>
    <lineage>
        <taxon>Eukaryota</taxon>
        <taxon>Metazoa</taxon>
        <taxon>Chordata</taxon>
        <taxon>Cephalochordata</taxon>
        <taxon>Leptocardii</taxon>
        <taxon>Amphioxiformes</taxon>
        <taxon>Branchiostomatidae</taxon>
        <taxon>Branchiostoma</taxon>
    </lineage>
</organism>
<dbReference type="OMA" id="HELLWRQ"/>
<accession>A0A9J7L677</accession>
<dbReference type="GO" id="GO:0046872">
    <property type="term" value="F:metal ion binding"/>
    <property type="evidence" value="ECO:0007669"/>
    <property type="project" value="UniProtKB-KW"/>
</dbReference>
<keyword evidence="8" id="KW-0460">Magnesium</keyword>
<keyword evidence="5" id="KW-0479">Metal-binding</keyword>
<dbReference type="Pfam" id="PF03281">
    <property type="entry name" value="Mab-21"/>
    <property type="match status" value="1"/>
</dbReference>
<keyword evidence="3" id="KW-0808">Transferase</keyword>